<protein>
    <submittedName>
        <fullName evidence="2">DnaJ-class molecular chaperone with C-terminal Zn finger domain</fullName>
    </submittedName>
</protein>
<dbReference type="InterPro" id="IPR001623">
    <property type="entry name" value="DnaJ_domain"/>
</dbReference>
<evidence type="ECO:0000259" key="1">
    <source>
        <dbReference type="PROSITE" id="PS50076"/>
    </source>
</evidence>
<dbReference type="RefSeq" id="WP_015109749.1">
    <property type="nucleotide sequence ID" value="NC_019675.1"/>
</dbReference>
<dbReference type="HOGENOM" id="CLU_126608_0_0_3"/>
<proteinExistence type="predicted"/>
<gene>
    <name evidence="2" type="ordered locus">Cyagr_2194</name>
</gene>
<reference evidence="3" key="1">
    <citation type="journal article" date="2013" name="Proc. Natl. Acad. Sci. U.S.A.">
        <title>Improving the coverage of the cyanobacterial phylum using diversity-driven genome sequencing.</title>
        <authorList>
            <person name="Shih P.M."/>
            <person name="Wu D."/>
            <person name="Latifi A."/>
            <person name="Axen S.D."/>
            <person name="Fewer D.P."/>
            <person name="Talla E."/>
            <person name="Calteau A."/>
            <person name="Cai F."/>
            <person name="Tandeau de Marsac N."/>
            <person name="Rippka R."/>
            <person name="Herdman M."/>
            <person name="Sivonen K."/>
            <person name="Coursin T."/>
            <person name="Laurent T."/>
            <person name="Goodwin L."/>
            <person name="Nolan M."/>
            <person name="Davenport K.W."/>
            <person name="Han C.S."/>
            <person name="Rubin E.M."/>
            <person name="Eisen J.A."/>
            <person name="Woyke T."/>
            <person name="Gugger M."/>
            <person name="Kerfeld C.A."/>
        </authorList>
    </citation>
    <scope>NUCLEOTIDE SEQUENCE [LARGE SCALE GENOMIC DNA]</scope>
    <source>
        <strain evidence="3">ATCC 27147 / PCC 6307</strain>
    </source>
</reference>
<dbReference type="eggNOG" id="COG2214">
    <property type="taxonomic scope" value="Bacteria"/>
</dbReference>
<accession>K9P7C8</accession>
<dbReference type="STRING" id="292564.Cyagr_2194"/>
<evidence type="ECO:0000313" key="2">
    <source>
        <dbReference type="EMBL" id="AFY29307.1"/>
    </source>
</evidence>
<dbReference type="CDD" id="cd06257">
    <property type="entry name" value="DnaJ"/>
    <property type="match status" value="1"/>
</dbReference>
<dbReference type="PROSITE" id="PS50076">
    <property type="entry name" value="DNAJ_2"/>
    <property type="match status" value="1"/>
</dbReference>
<dbReference type="Proteomes" id="UP000010388">
    <property type="component" value="Chromosome"/>
</dbReference>
<evidence type="ECO:0000313" key="3">
    <source>
        <dbReference type="Proteomes" id="UP000010388"/>
    </source>
</evidence>
<name>K9P7C8_CYAGP</name>
<organism evidence="2 3">
    <name type="scientific">Cyanobium gracile (strain ATCC 27147 / PCC 6307)</name>
    <dbReference type="NCBI Taxonomy" id="292564"/>
    <lineage>
        <taxon>Bacteria</taxon>
        <taxon>Bacillati</taxon>
        <taxon>Cyanobacteriota</taxon>
        <taxon>Cyanophyceae</taxon>
        <taxon>Synechococcales</taxon>
        <taxon>Prochlorococcaceae</taxon>
        <taxon>Cyanobium</taxon>
    </lineage>
</organism>
<dbReference type="OrthoDB" id="9779889at2"/>
<dbReference type="Gene3D" id="1.10.287.110">
    <property type="entry name" value="DnaJ domain"/>
    <property type="match status" value="1"/>
</dbReference>
<dbReference type="AlphaFoldDB" id="K9P7C8"/>
<dbReference type="SUPFAM" id="SSF46565">
    <property type="entry name" value="Chaperone J-domain"/>
    <property type="match status" value="1"/>
</dbReference>
<sequence length="186" mass="20776">MAARSKKLTLAEVKALIQTLLGKPELGEADLLAFAQTINGGAFKDPPPPKPKPPTATEIKNKVLAHFRCKTVTQLRKDKNFQLSMTGEEVALKTKDDWLVLYRRFIGIPANEQNLVDGPTVINGIDVLQHFRPWVVFGLDPKTATADEVREAFRRLIQQHHPDHGGDPRVAERLQTMKDSILALMP</sequence>
<dbReference type="EMBL" id="CP003495">
    <property type="protein sequence ID" value="AFY29307.1"/>
    <property type="molecule type" value="Genomic_DNA"/>
</dbReference>
<dbReference type="InterPro" id="IPR036869">
    <property type="entry name" value="J_dom_sf"/>
</dbReference>
<feature type="domain" description="J" evidence="1">
    <location>
        <begin position="132"/>
        <end position="186"/>
    </location>
</feature>
<dbReference type="KEGG" id="cgc:Cyagr_2194"/>